<organism evidence="2 3">
    <name type="scientific">Mortierella alpina</name>
    <name type="common">Oleaginous fungus</name>
    <name type="synonym">Mortierella renispora</name>
    <dbReference type="NCBI Taxonomy" id="64518"/>
    <lineage>
        <taxon>Eukaryota</taxon>
        <taxon>Fungi</taxon>
        <taxon>Fungi incertae sedis</taxon>
        <taxon>Mucoromycota</taxon>
        <taxon>Mortierellomycotina</taxon>
        <taxon>Mortierellomycetes</taxon>
        <taxon>Mortierellales</taxon>
        <taxon>Mortierellaceae</taxon>
        <taxon>Mortierella</taxon>
    </lineage>
</organism>
<reference evidence="2" key="1">
    <citation type="journal article" date="2020" name="Fungal Divers.">
        <title>Resolving the Mortierellaceae phylogeny through synthesis of multi-gene phylogenetics and phylogenomics.</title>
        <authorList>
            <person name="Vandepol N."/>
            <person name="Liber J."/>
            <person name="Desiro A."/>
            <person name="Na H."/>
            <person name="Kennedy M."/>
            <person name="Barry K."/>
            <person name="Grigoriev I.V."/>
            <person name="Miller A.N."/>
            <person name="O'Donnell K."/>
            <person name="Stajich J.E."/>
            <person name="Bonito G."/>
        </authorList>
    </citation>
    <scope>NUCLEOTIDE SEQUENCE</scope>
    <source>
        <strain evidence="2">CK1249</strain>
    </source>
</reference>
<dbReference type="SUPFAM" id="SSF52540">
    <property type="entry name" value="P-loop containing nucleoside triphosphate hydrolases"/>
    <property type="match status" value="1"/>
</dbReference>
<gene>
    <name evidence="2" type="ORF">BGZ70_002832</name>
</gene>
<keyword evidence="1" id="KW-0175">Coiled coil</keyword>
<dbReference type="Proteomes" id="UP000738359">
    <property type="component" value="Unassembled WGS sequence"/>
</dbReference>
<dbReference type="InterPro" id="IPR027417">
    <property type="entry name" value="P-loop_NTPase"/>
</dbReference>
<name>A0A9P6ITE7_MORAP</name>
<evidence type="ECO:0000313" key="2">
    <source>
        <dbReference type="EMBL" id="KAF9947189.1"/>
    </source>
</evidence>
<dbReference type="EMBL" id="JAAAHY010001712">
    <property type="protein sequence ID" value="KAF9947189.1"/>
    <property type="molecule type" value="Genomic_DNA"/>
</dbReference>
<dbReference type="OrthoDB" id="8954335at2759"/>
<feature type="coiled-coil region" evidence="1">
    <location>
        <begin position="326"/>
        <end position="367"/>
    </location>
</feature>
<dbReference type="AlphaFoldDB" id="A0A9P6ITE7"/>
<evidence type="ECO:0000313" key="3">
    <source>
        <dbReference type="Proteomes" id="UP000738359"/>
    </source>
</evidence>
<evidence type="ECO:0000256" key="1">
    <source>
        <dbReference type="SAM" id="Coils"/>
    </source>
</evidence>
<protein>
    <recommendedName>
        <fullName evidence="4">G domain-containing protein</fullName>
    </recommendedName>
</protein>
<dbReference type="CDD" id="cd00882">
    <property type="entry name" value="Ras_like_GTPase"/>
    <property type="match status" value="1"/>
</dbReference>
<accession>A0A9P6ITE7</accession>
<dbReference type="Gene3D" id="3.40.50.300">
    <property type="entry name" value="P-loop containing nucleotide triphosphate hydrolases"/>
    <property type="match status" value="1"/>
</dbReference>
<evidence type="ECO:0008006" key="4">
    <source>
        <dbReference type="Google" id="ProtNLM"/>
    </source>
</evidence>
<proteinExistence type="predicted"/>
<sequence length="584" mass="66691">MPEINHQADADSLNKLEAPLRTVQQASGVNNDEDMRTYNILLLGQTQSGKTTFLEGIRRYVDPLCAVDTQAIGNGHSSTTQEVYSKTVETDLAEYRLLDMATPSTLNPMQYVFFQPQDNTAGREIDSAELFGGDALHYQRLFSRLDDLRVLQKGTSDEKRCRLCILDTPGLDDTDGRDVNNVAKIVEALSSSRSVHLVLIMIATTTPLTPELRSTLRTYADIFSEMKGLMAFVHTKCDYRFQHSSDQQHRDFKRDRILDLEATMGRRIPSFFIDCNLKEYLPAPTYLRQRSIRSILQLAKFNVAVPLRRMQLCKTQKMVDVDQTILDQYQAKLEAILKQASRTDQAITAKESEITAVQYAIRELEENLSTINTDHLELVYEERFDEGWDILARREEVELESPTLDYAIDHMEVLEHAIGVKEQVGGVGCRSLRVRFKRNFCRDGLYHVKLYVKRCNMNRREIMVKQGELSRYQSHLAELVEAQQKLLDGGDPHTEGGILASRKQLKAELNLYMDMISRASRQTLHLKLFKALADADVYKGNFSECVKKAAEFYLKYVPEEGDEVPLRPLSTLVSRVSTNVEREP</sequence>
<keyword evidence="3" id="KW-1185">Reference proteome</keyword>
<comment type="caution">
    <text evidence="2">The sequence shown here is derived from an EMBL/GenBank/DDBJ whole genome shotgun (WGS) entry which is preliminary data.</text>
</comment>